<dbReference type="Proteomes" id="UP001164743">
    <property type="component" value="Chromosome 1A"/>
</dbReference>
<accession>A0ABY7C8T2</accession>
<dbReference type="RefSeq" id="XP_053016765.1">
    <property type="nucleotide sequence ID" value="XM_053165589.1"/>
</dbReference>
<dbReference type="GeneID" id="77806484"/>
<evidence type="ECO:0000313" key="1">
    <source>
        <dbReference type="EMBL" id="WAQ81210.1"/>
    </source>
</evidence>
<keyword evidence="2" id="KW-1185">Reference proteome</keyword>
<name>A0ABY7C8T2_9BASI</name>
<proteinExistence type="predicted"/>
<evidence type="ECO:0000313" key="2">
    <source>
        <dbReference type="Proteomes" id="UP001164743"/>
    </source>
</evidence>
<dbReference type="EMBL" id="CP110421">
    <property type="protein sequence ID" value="WAQ81210.1"/>
    <property type="molecule type" value="Genomic_DNA"/>
</dbReference>
<gene>
    <name evidence="1" type="ORF">PtA15_1A550</name>
</gene>
<sequence length="93" mass="9934">MIQDQVSLPSKGTATSCEAGYFFAEVPGLRPLARRATFAQAGHFFAEVPGLRPLARHGPGIDKFPVRGPCPGRNQEPLSSRFAALAQAGTRNL</sequence>
<protein>
    <submittedName>
        <fullName evidence="1">Uncharacterized protein</fullName>
    </submittedName>
</protein>
<reference evidence="1" key="1">
    <citation type="submission" date="2022-10" db="EMBL/GenBank/DDBJ databases">
        <title>Puccinia triticina Genome sequencing and assembly.</title>
        <authorList>
            <person name="Li C."/>
        </authorList>
    </citation>
    <scope>NUCLEOTIDE SEQUENCE</scope>
    <source>
        <strain evidence="1">Pt15</strain>
    </source>
</reference>
<organism evidence="1 2">
    <name type="scientific">Puccinia triticina</name>
    <dbReference type="NCBI Taxonomy" id="208348"/>
    <lineage>
        <taxon>Eukaryota</taxon>
        <taxon>Fungi</taxon>
        <taxon>Dikarya</taxon>
        <taxon>Basidiomycota</taxon>
        <taxon>Pucciniomycotina</taxon>
        <taxon>Pucciniomycetes</taxon>
        <taxon>Pucciniales</taxon>
        <taxon>Pucciniaceae</taxon>
        <taxon>Puccinia</taxon>
    </lineage>
</organism>